<protein>
    <submittedName>
        <fullName evidence="2">Uncharacterized protein</fullName>
    </submittedName>
</protein>
<comment type="caution">
    <text evidence="2">The sequence shown here is derived from an EMBL/GenBank/DDBJ whole genome shotgun (WGS) entry which is preliminary data.</text>
</comment>
<reference evidence="2" key="1">
    <citation type="journal article" date="2020" name="mSystems">
        <title>Genome- and Community-Level Interaction Insights into Carbon Utilization and Element Cycling Functions of Hydrothermarchaeota in Hydrothermal Sediment.</title>
        <authorList>
            <person name="Zhou Z."/>
            <person name="Liu Y."/>
            <person name="Xu W."/>
            <person name="Pan J."/>
            <person name="Luo Z.H."/>
            <person name="Li M."/>
        </authorList>
    </citation>
    <scope>NUCLEOTIDE SEQUENCE [LARGE SCALE GENOMIC DNA]</scope>
    <source>
        <strain evidence="2">SpSt-1088</strain>
    </source>
</reference>
<feature type="signal peptide" evidence="1">
    <location>
        <begin position="1"/>
        <end position="18"/>
    </location>
</feature>
<sequence length="279" mass="31824">MWCIFLTFTIFLSTIINAQTFVPEVQGLHNSFSVNVWNASLVIENMKYAFGLRIFDENVRSESYKLGFITMKRQIDKSYFSLLAFVGQTNGVMLTLGYENYSVPSTGFEKTYYVSSYETMQTEYSKTWFALPAIPIGEGTIGPFALNYEGFSLQKLGDNNVNINIKRGFANIDSLQLSFLQIGNIYSLGFFVFADKSLEQGATVNLGWDFDENRIVGVLGGRIFIDMWDFRFFFSAYGTYVPSSEHVKYGVWFRFLSPLEGDLIIQNNVGYLKIRFPGI</sequence>
<keyword evidence="1" id="KW-0732">Signal</keyword>
<dbReference type="AlphaFoldDB" id="A0A7C5Y7C6"/>
<gene>
    <name evidence="2" type="ORF">ENM46_01710</name>
</gene>
<accession>A0A7C5Y7C6</accession>
<feature type="chain" id="PRO_5028332796" evidence="1">
    <location>
        <begin position="19"/>
        <end position="279"/>
    </location>
</feature>
<evidence type="ECO:0000256" key="1">
    <source>
        <dbReference type="SAM" id="SignalP"/>
    </source>
</evidence>
<dbReference type="EMBL" id="DRXW01000111">
    <property type="protein sequence ID" value="HHR33647.1"/>
    <property type="molecule type" value="Genomic_DNA"/>
</dbReference>
<proteinExistence type="predicted"/>
<organism evidence="2">
    <name type="scientific">Fervidobacterium nodosum</name>
    <dbReference type="NCBI Taxonomy" id="2424"/>
    <lineage>
        <taxon>Bacteria</taxon>
        <taxon>Thermotogati</taxon>
        <taxon>Thermotogota</taxon>
        <taxon>Thermotogae</taxon>
        <taxon>Thermotogales</taxon>
        <taxon>Fervidobacteriaceae</taxon>
        <taxon>Fervidobacterium</taxon>
    </lineage>
</organism>
<evidence type="ECO:0000313" key="2">
    <source>
        <dbReference type="EMBL" id="HHR33647.1"/>
    </source>
</evidence>
<name>A0A7C5Y7C6_9BACT</name>